<comment type="caution">
    <text evidence="2">The sequence shown here is derived from an EMBL/GenBank/DDBJ whole genome shotgun (WGS) entry which is preliminary data.</text>
</comment>
<evidence type="ECO:0000256" key="1">
    <source>
        <dbReference type="SAM" id="MobiDB-lite"/>
    </source>
</evidence>
<feature type="region of interest" description="Disordered" evidence="1">
    <location>
        <begin position="146"/>
        <end position="168"/>
    </location>
</feature>
<dbReference type="AlphaFoldDB" id="A0A8J5JRJ5"/>
<dbReference type="Proteomes" id="UP000747542">
    <property type="component" value="Unassembled WGS sequence"/>
</dbReference>
<accession>A0A8J5JRJ5</accession>
<dbReference type="EMBL" id="JAHLQT010031306">
    <property type="protein sequence ID" value="KAG7160435.1"/>
    <property type="molecule type" value="Genomic_DNA"/>
</dbReference>
<feature type="compositionally biased region" description="Basic and acidic residues" evidence="1">
    <location>
        <begin position="150"/>
        <end position="166"/>
    </location>
</feature>
<reference evidence="2" key="1">
    <citation type="journal article" date="2021" name="Sci. Adv.">
        <title>The American lobster genome reveals insights on longevity, neural, and immune adaptations.</title>
        <authorList>
            <person name="Polinski J.M."/>
            <person name="Zimin A.V."/>
            <person name="Clark K.F."/>
            <person name="Kohn A.B."/>
            <person name="Sadowski N."/>
            <person name="Timp W."/>
            <person name="Ptitsyn A."/>
            <person name="Khanna P."/>
            <person name="Romanova D.Y."/>
            <person name="Williams P."/>
            <person name="Greenwood S.J."/>
            <person name="Moroz L.L."/>
            <person name="Walt D.R."/>
            <person name="Bodnar A.G."/>
        </authorList>
    </citation>
    <scope>NUCLEOTIDE SEQUENCE</scope>
    <source>
        <strain evidence="2">GMGI-L3</strain>
    </source>
</reference>
<sequence length="601" mass="67710">MRARPQQDVNYRTYWEPLTTCWTRWRSGLVISDSRSGVESITSLRPISPALPHKTLHRKAALQTINEERSEQRGASVSVRYYDKYCDKKYQYGRNKCPTSSKVNRSRQINLSKAFAPAINEPRTSAGPLTYVLGISIFCLFTPDSYSSKEQSERSPKSSKGKKEDLGACETDMAEKRIKDAADILGVPTLSESCDRVHRNVNSTAADVIFATTRGMHQYKPEINKAPAVTPEDHFDSQRASQRQRKFEALEAPLHPYRKKIWSSNFDYGMKATPARHNTLKEVHAKDSAWKISCAFLLDMPMLDIVDETQRRSQEVVNECGEKYALVTYDLAIAKPALQIQAAETSRFDIVFMCFGVVHIQMTYFVALGHIIEEPGEPQVLADTDALAAGSLKGFLSGRHYNRCKRLHLLLASAFRVLHLRSLIAKYGAISATLLNQLEKLKDQPAPQTFEDIQKSTEFINFLEKYDGFTDDTRSMSDLPVTNGGVAKAILLKICAHAKQYAVRRRNKNTNNTHTGEVDAGWSSCDERSVKHSGRSTRELVAAHSCVYNRISGSVFYDGMRQTGQVIQPYQNTGQIGLRMGTSQKLQTKLNTILDKEEMKK</sequence>
<protein>
    <submittedName>
        <fullName evidence="2">Uncharacterized protein</fullName>
    </submittedName>
</protein>
<keyword evidence="3" id="KW-1185">Reference proteome</keyword>
<name>A0A8J5JRJ5_HOMAM</name>
<organism evidence="2 3">
    <name type="scientific">Homarus americanus</name>
    <name type="common">American lobster</name>
    <dbReference type="NCBI Taxonomy" id="6706"/>
    <lineage>
        <taxon>Eukaryota</taxon>
        <taxon>Metazoa</taxon>
        <taxon>Ecdysozoa</taxon>
        <taxon>Arthropoda</taxon>
        <taxon>Crustacea</taxon>
        <taxon>Multicrustacea</taxon>
        <taxon>Malacostraca</taxon>
        <taxon>Eumalacostraca</taxon>
        <taxon>Eucarida</taxon>
        <taxon>Decapoda</taxon>
        <taxon>Pleocyemata</taxon>
        <taxon>Astacidea</taxon>
        <taxon>Nephropoidea</taxon>
        <taxon>Nephropidae</taxon>
        <taxon>Homarus</taxon>
    </lineage>
</organism>
<proteinExistence type="predicted"/>
<evidence type="ECO:0000313" key="2">
    <source>
        <dbReference type="EMBL" id="KAG7160435.1"/>
    </source>
</evidence>
<gene>
    <name evidence="2" type="ORF">Hamer_G001684</name>
</gene>
<evidence type="ECO:0000313" key="3">
    <source>
        <dbReference type="Proteomes" id="UP000747542"/>
    </source>
</evidence>